<dbReference type="EMBL" id="JAOZYT010000001">
    <property type="protein sequence ID" value="MCW0522777.1"/>
    <property type="molecule type" value="Genomic_DNA"/>
</dbReference>
<name>A0AAP3ET44_RIEAN</name>
<feature type="transmembrane region" description="Helical" evidence="3">
    <location>
        <begin position="56"/>
        <end position="74"/>
    </location>
</feature>
<dbReference type="GO" id="GO:0016757">
    <property type="term" value="F:glycosyltransferase activity"/>
    <property type="evidence" value="ECO:0007669"/>
    <property type="project" value="UniProtKB-KW"/>
</dbReference>
<dbReference type="CDD" id="cd03801">
    <property type="entry name" value="GT4_PimA-like"/>
    <property type="match status" value="1"/>
</dbReference>
<evidence type="ECO:0000313" key="5">
    <source>
        <dbReference type="Proteomes" id="UP001207440"/>
    </source>
</evidence>
<evidence type="ECO:0000256" key="2">
    <source>
        <dbReference type="ARBA" id="ARBA00022679"/>
    </source>
</evidence>
<dbReference type="AlphaFoldDB" id="A0AAP3ET44"/>
<organism evidence="4 5">
    <name type="scientific">Riemerella anatipestifer</name>
    <name type="common">Moraxella anatipestifer</name>
    <dbReference type="NCBI Taxonomy" id="34085"/>
    <lineage>
        <taxon>Bacteria</taxon>
        <taxon>Pseudomonadati</taxon>
        <taxon>Bacteroidota</taxon>
        <taxon>Flavobacteriia</taxon>
        <taxon>Flavobacteriales</taxon>
        <taxon>Weeksellaceae</taxon>
        <taxon>Riemerella</taxon>
    </lineage>
</organism>
<sequence>MKKKILLLSKYGVAGPSSRYRFYNYYPYFQKVGLDIEFKPLFDDDYIKKIYNNRSFYLFFLQLLAVLKRIIFLLKNYRRYDAFIIEKDMFPFLPLWLEKLFLNHKPYALDFDDHVAASYQSSRLKNKILGNKISELVKHSKFTTVGNRWYFTKFKEGNLIYLPTVIDLDKYPIHNIISKTKTIVWIGSPSTVKYLKLLEPIFVELSSDIDFVLRIIGGEIKLDSRINVEYISWSAESENRLLAESTIGIMPLEETEWEKGKCGFKLIQYLASGIPVVASKLPANEEIITQDCGFIANDLFEWKKYLRFLLENPLIAEEMGVKGRLRVEEYYSYQIWGERYADMIKSKL</sequence>
<evidence type="ECO:0000256" key="3">
    <source>
        <dbReference type="SAM" id="Phobius"/>
    </source>
</evidence>
<keyword evidence="3" id="KW-0812">Transmembrane</keyword>
<dbReference type="SUPFAM" id="SSF53756">
    <property type="entry name" value="UDP-Glycosyltransferase/glycogen phosphorylase"/>
    <property type="match status" value="1"/>
</dbReference>
<dbReference type="PANTHER" id="PTHR12526:SF629">
    <property type="entry name" value="TEICHURONIC ACID BIOSYNTHESIS GLYCOSYLTRANSFERASE TUAH-RELATED"/>
    <property type="match status" value="1"/>
</dbReference>
<dbReference type="Gene3D" id="3.40.50.2000">
    <property type="entry name" value="Glycogen Phosphorylase B"/>
    <property type="match status" value="1"/>
</dbReference>
<protein>
    <submittedName>
        <fullName evidence="4">Glycosyltransferase family 4 protein</fullName>
    </submittedName>
</protein>
<keyword evidence="2" id="KW-0808">Transferase</keyword>
<evidence type="ECO:0000256" key="1">
    <source>
        <dbReference type="ARBA" id="ARBA00022676"/>
    </source>
</evidence>
<dbReference type="Pfam" id="PF13692">
    <property type="entry name" value="Glyco_trans_1_4"/>
    <property type="match status" value="1"/>
</dbReference>
<dbReference type="Proteomes" id="UP001207440">
    <property type="component" value="Unassembled WGS sequence"/>
</dbReference>
<evidence type="ECO:0000313" key="4">
    <source>
        <dbReference type="EMBL" id="MCW0522777.1"/>
    </source>
</evidence>
<dbReference type="PANTHER" id="PTHR12526">
    <property type="entry name" value="GLYCOSYLTRANSFERASE"/>
    <property type="match status" value="1"/>
</dbReference>
<keyword evidence="1" id="KW-0328">Glycosyltransferase</keyword>
<keyword evidence="3" id="KW-1133">Transmembrane helix</keyword>
<keyword evidence="3" id="KW-0472">Membrane</keyword>
<proteinExistence type="predicted"/>
<dbReference type="RefSeq" id="WP_013446898.1">
    <property type="nucleotide sequence ID" value="NZ_CP029760.1"/>
</dbReference>
<comment type="caution">
    <text evidence="4">The sequence shown here is derived from an EMBL/GenBank/DDBJ whole genome shotgun (WGS) entry which is preliminary data.</text>
</comment>
<dbReference type="GeneID" id="93717847"/>
<gene>
    <name evidence="4" type="ORF">OKE68_00395</name>
</gene>
<reference evidence="4" key="1">
    <citation type="submission" date="2022-10" db="EMBL/GenBank/DDBJ databases">
        <title>Sifting through the core-genome to identify putative cross-protective antigens against Riemerella anatipestifer.</title>
        <authorList>
            <person name="Zheng X."/>
            <person name="Zhang W."/>
        </authorList>
    </citation>
    <scope>NUCLEOTIDE SEQUENCE</scope>
    <source>
        <strain evidence="4">ZWRA178</strain>
    </source>
</reference>
<accession>A0AAP3ET44</accession>